<reference evidence="11" key="1">
    <citation type="submission" date="2016-08" db="EMBL/GenBank/DDBJ databases">
        <authorList>
            <person name="Varghese N."/>
            <person name="Submissions Spin"/>
        </authorList>
    </citation>
    <scope>NUCLEOTIDE SEQUENCE [LARGE SCALE GENOMIC DNA]</scope>
    <source>
        <strain evidence="11">REICA_142</strain>
    </source>
</reference>
<dbReference type="InterPro" id="IPR017871">
    <property type="entry name" value="ABC_transporter-like_CS"/>
</dbReference>
<dbReference type="PANTHER" id="PTHR42781">
    <property type="entry name" value="SPERMIDINE/PUTRESCINE IMPORT ATP-BINDING PROTEIN POTA"/>
    <property type="match status" value="1"/>
</dbReference>
<dbReference type="Proteomes" id="UP000198515">
    <property type="component" value="Unassembled WGS sequence"/>
</dbReference>
<dbReference type="InterPro" id="IPR050093">
    <property type="entry name" value="ABC_SmlMolc_Importer"/>
</dbReference>
<evidence type="ECO:0000313" key="11">
    <source>
        <dbReference type="Proteomes" id="UP000198515"/>
    </source>
</evidence>
<keyword evidence="2" id="KW-1003">Cell membrane</keyword>
<dbReference type="InterPro" id="IPR008995">
    <property type="entry name" value="Mo/tungstate-bd_C_term_dom"/>
</dbReference>
<dbReference type="Pfam" id="PF00005">
    <property type="entry name" value="ABC_tran"/>
    <property type="match status" value="1"/>
</dbReference>
<evidence type="ECO:0000256" key="1">
    <source>
        <dbReference type="ARBA" id="ARBA00022448"/>
    </source>
</evidence>
<evidence type="ECO:0000256" key="3">
    <source>
        <dbReference type="ARBA" id="ARBA00022496"/>
    </source>
</evidence>
<dbReference type="InterPro" id="IPR015853">
    <property type="entry name" value="ABC_transpr_FbpC"/>
</dbReference>
<dbReference type="SUPFAM" id="SSF52540">
    <property type="entry name" value="P-loop containing nucleoside triphosphate hydrolases"/>
    <property type="match status" value="1"/>
</dbReference>
<keyword evidence="6" id="KW-0408">Iron</keyword>
<dbReference type="InterPro" id="IPR003593">
    <property type="entry name" value="AAA+_ATPase"/>
</dbReference>
<dbReference type="Gene3D" id="2.40.50.450">
    <property type="match status" value="1"/>
</dbReference>
<evidence type="ECO:0000259" key="9">
    <source>
        <dbReference type="PROSITE" id="PS50893"/>
    </source>
</evidence>
<dbReference type="PROSITE" id="PS50893">
    <property type="entry name" value="ABC_TRANSPORTER_2"/>
    <property type="match status" value="1"/>
</dbReference>
<protein>
    <submittedName>
        <fullName evidence="10">Iron(III) transport system ATP-binding protein</fullName>
    </submittedName>
</protein>
<evidence type="ECO:0000256" key="6">
    <source>
        <dbReference type="ARBA" id="ARBA00023004"/>
    </source>
</evidence>
<keyword evidence="3" id="KW-0410">Iron transport</keyword>
<dbReference type="FunFam" id="3.40.50.300:FF:000425">
    <property type="entry name" value="Probable ABC transporter, ATP-binding subunit"/>
    <property type="match status" value="1"/>
</dbReference>
<dbReference type="RefSeq" id="WP_090136756.1">
    <property type="nucleotide sequence ID" value="NZ_FMBC01000028.1"/>
</dbReference>
<dbReference type="InterPro" id="IPR003439">
    <property type="entry name" value="ABC_transporter-like_ATP-bd"/>
</dbReference>
<dbReference type="CDD" id="cd03259">
    <property type="entry name" value="ABC_Carb_Solutes_like"/>
    <property type="match status" value="1"/>
</dbReference>
<dbReference type="GO" id="GO:0016020">
    <property type="term" value="C:membrane"/>
    <property type="evidence" value="ECO:0007669"/>
    <property type="project" value="InterPro"/>
</dbReference>
<dbReference type="InterPro" id="IPR027417">
    <property type="entry name" value="P-loop_NTPase"/>
</dbReference>
<proteinExistence type="predicted"/>
<evidence type="ECO:0000256" key="4">
    <source>
        <dbReference type="ARBA" id="ARBA00022741"/>
    </source>
</evidence>
<keyword evidence="11" id="KW-1185">Reference proteome</keyword>
<feature type="domain" description="ABC transporter" evidence="9">
    <location>
        <begin position="2"/>
        <end position="234"/>
    </location>
</feature>
<sequence length="344" mass="36980">MLELSNISKSFGSARVLDGVNLLIPPGSRTAIVGPSGSGKTTLLRLIAGFERPDSGQIMMRGRALFAGDQFVPAHQRKIGFVPQEGALFPHLRVGENIAWGLSGSRHEKRARVEALMAMVSLDSKLAQRWPHEISGGQQQRVALARALAQQPSLMLLDEPFSALDTGLRVATRKATADLLTQAGVASILVTHDQKEALSFASQIAVIRHGRFAQIGSPFEVYSQPADEETALFLGDALILSADVAQGKARCQLGDIPVDNASISGVRRIMLRPEQISVEPCDSAAGLPQAHIVDIDFVGYLSTLTLAFAHTDEHITVQTVTRPGWLPGMKVNIQINGCARVFAL</sequence>
<dbReference type="OrthoDB" id="9802264at2"/>
<evidence type="ECO:0000256" key="7">
    <source>
        <dbReference type="ARBA" id="ARBA00023065"/>
    </source>
</evidence>
<dbReference type="GO" id="GO:0015697">
    <property type="term" value="P:quaternary ammonium group transport"/>
    <property type="evidence" value="ECO:0007669"/>
    <property type="project" value="UniProtKB-ARBA"/>
</dbReference>
<evidence type="ECO:0000256" key="5">
    <source>
        <dbReference type="ARBA" id="ARBA00022840"/>
    </source>
</evidence>
<dbReference type="PANTHER" id="PTHR42781:SF4">
    <property type="entry name" value="SPERMIDINE_PUTRESCINE IMPORT ATP-BINDING PROTEIN POTA"/>
    <property type="match status" value="1"/>
</dbReference>
<evidence type="ECO:0000256" key="8">
    <source>
        <dbReference type="ARBA" id="ARBA00023136"/>
    </source>
</evidence>
<dbReference type="GO" id="GO:0005524">
    <property type="term" value="F:ATP binding"/>
    <property type="evidence" value="ECO:0007669"/>
    <property type="project" value="UniProtKB-KW"/>
</dbReference>
<dbReference type="Gene3D" id="3.40.50.300">
    <property type="entry name" value="P-loop containing nucleotide triphosphate hydrolases"/>
    <property type="match status" value="1"/>
</dbReference>
<keyword evidence="5 10" id="KW-0067">ATP-binding</keyword>
<keyword evidence="1" id="KW-0813">Transport</keyword>
<organism evidence="10 11">
    <name type="scientific">Kosakonia oryziphila</name>
    <dbReference type="NCBI Taxonomy" id="1005667"/>
    <lineage>
        <taxon>Bacteria</taxon>
        <taxon>Pseudomonadati</taxon>
        <taxon>Pseudomonadota</taxon>
        <taxon>Gammaproteobacteria</taxon>
        <taxon>Enterobacterales</taxon>
        <taxon>Enterobacteriaceae</taxon>
        <taxon>Kosakonia</taxon>
    </lineage>
</organism>
<dbReference type="PROSITE" id="PS00211">
    <property type="entry name" value="ABC_TRANSPORTER_1"/>
    <property type="match status" value="1"/>
</dbReference>
<evidence type="ECO:0000256" key="2">
    <source>
        <dbReference type="ARBA" id="ARBA00022475"/>
    </source>
</evidence>
<keyword evidence="4" id="KW-0547">Nucleotide-binding</keyword>
<dbReference type="GO" id="GO:0015408">
    <property type="term" value="F:ABC-type ferric iron transporter activity"/>
    <property type="evidence" value="ECO:0007669"/>
    <property type="project" value="InterPro"/>
</dbReference>
<dbReference type="AlphaFoldDB" id="A0A1C4EZ24"/>
<accession>A0A1C4EZ24</accession>
<dbReference type="SMART" id="SM00382">
    <property type="entry name" value="AAA"/>
    <property type="match status" value="1"/>
</dbReference>
<gene>
    <name evidence="10" type="ORF">GA0061070_102855</name>
</gene>
<keyword evidence="7" id="KW-0406">Ion transport</keyword>
<keyword evidence="8" id="KW-0472">Membrane</keyword>
<dbReference type="EMBL" id="FMBC01000028">
    <property type="protein sequence ID" value="SCC48756.1"/>
    <property type="molecule type" value="Genomic_DNA"/>
</dbReference>
<evidence type="ECO:0000313" key="10">
    <source>
        <dbReference type="EMBL" id="SCC48756.1"/>
    </source>
</evidence>
<dbReference type="SUPFAM" id="SSF50331">
    <property type="entry name" value="MOP-like"/>
    <property type="match status" value="1"/>
</dbReference>
<name>A0A1C4EZ24_9ENTR</name>
<dbReference type="GO" id="GO:0016887">
    <property type="term" value="F:ATP hydrolysis activity"/>
    <property type="evidence" value="ECO:0007669"/>
    <property type="project" value="InterPro"/>
</dbReference>